<reference evidence="1" key="1">
    <citation type="submission" date="2023-10" db="EMBL/GenBank/DDBJ databases">
        <authorList>
            <person name="Rodriguez Cubillos JULIANA M."/>
            <person name="De Vega J."/>
        </authorList>
    </citation>
    <scope>NUCLEOTIDE SEQUENCE</scope>
</reference>
<evidence type="ECO:0000313" key="2">
    <source>
        <dbReference type="Proteomes" id="UP001177021"/>
    </source>
</evidence>
<accession>A0ACB0JQ23</accession>
<comment type="caution">
    <text evidence="1">The sequence shown here is derived from an EMBL/GenBank/DDBJ whole genome shotgun (WGS) entry which is preliminary data.</text>
</comment>
<organism evidence="1 2">
    <name type="scientific">Trifolium pratense</name>
    <name type="common">Red clover</name>
    <dbReference type="NCBI Taxonomy" id="57577"/>
    <lineage>
        <taxon>Eukaryota</taxon>
        <taxon>Viridiplantae</taxon>
        <taxon>Streptophyta</taxon>
        <taxon>Embryophyta</taxon>
        <taxon>Tracheophyta</taxon>
        <taxon>Spermatophyta</taxon>
        <taxon>Magnoliopsida</taxon>
        <taxon>eudicotyledons</taxon>
        <taxon>Gunneridae</taxon>
        <taxon>Pentapetalae</taxon>
        <taxon>rosids</taxon>
        <taxon>fabids</taxon>
        <taxon>Fabales</taxon>
        <taxon>Fabaceae</taxon>
        <taxon>Papilionoideae</taxon>
        <taxon>50 kb inversion clade</taxon>
        <taxon>NPAAA clade</taxon>
        <taxon>Hologalegina</taxon>
        <taxon>IRL clade</taxon>
        <taxon>Trifolieae</taxon>
        <taxon>Trifolium</taxon>
    </lineage>
</organism>
<dbReference type="EMBL" id="CASHSV030000098">
    <property type="protein sequence ID" value="CAJ2645512.1"/>
    <property type="molecule type" value="Genomic_DNA"/>
</dbReference>
<gene>
    <name evidence="1" type="ORF">MILVUS5_LOCUS14400</name>
</gene>
<keyword evidence="2" id="KW-1185">Reference proteome</keyword>
<dbReference type="Proteomes" id="UP001177021">
    <property type="component" value="Unassembled WGS sequence"/>
</dbReference>
<name>A0ACB0JQ23_TRIPR</name>
<proteinExistence type="predicted"/>
<protein>
    <submittedName>
        <fullName evidence="1">Uncharacterized protein</fullName>
    </submittedName>
</protein>
<evidence type="ECO:0000313" key="1">
    <source>
        <dbReference type="EMBL" id="CAJ2645512.1"/>
    </source>
</evidence>
<sequence length="134" mass="15401">MKLFAEQTLATPSQIVKIPILEFSLLNQNPVSYHDQVFHLIEVVRLTNPSYAFPNPNRQTRFAESALTTPSRIALLNRLRRDSSVCRRSIKIFIQSRSLVKKSMLRKIAEHRPSKPRKLLLLDQLVKMSSSTTS</sequence>